<evidence type="ECO:0000313" key="2">
    <source>
        <dbReference type="EMBL" id="QPK01549.1"/>
    </source>
</evidence>
<protein>
    <submittedName>
        <fullName evidence="2">dTDP-glucose pyrophosphorylase</fullName>
    </submittedName>
</protein>
<keyword evidence="1" id="KW-0812">Transmembrane</keyword>
<evidence type="ECO:0000256" key="1">
    <source>
        <dbReference type="SAM" id="Phobius"/>
    </source>
</evidence>
<dbReference type="EMBL" id="CP061801">
    <property type="protein sequence ID" value="QPK01549.1"/>
    <property type="molecule type" value="Genomic_DNA"/>
</dbReference>
<gene>
    <name evidence="2" type="ORF">IDM36_05260</name>
</gene>
<name>A0A7T0DY34_9ENTR</name>
<accession>A0A7T0DY34</accession>
<keyword evidence="1" id="KW-1133">Transmembrane helix</keyword>
<reference evidence="2" key="1">
    <citation type="submission" date="2020-09" db="EMBL/GenBank/DDBJ databases">
        <title>First Report of a novel Colistin-Resistant species of Enterobacter cloacae complex Producing MCR-5 isolated from hospital sewage water.</title>
        <authorList>
            <person name="Zhou K."/>
        </authorList>
    </citation>
    <scope>NUCLEOTIDE SEQUENCE [LARGE SCALE GENOMIC DNA]</scope>
    <source>
        <strain evidence="2">HSW1412</strain>
    </source>
</reference>
<keyword evidence="1" id="KW-0472">Membrane</keyword>
<sequence length="135" mass="14856">MINTLPKTLTLAMPAIDGVTLHHKGLNFLRPDLMLDFVSISERPMLFVTPIAVLYSTIGVVRHINLRRIPVAVSGRVIYPICSQALPDLRAKLIINTPARKLKFLESLVAMRDQPAASGTKVIGLALEFTVQQAD</sequence>
<organism evidence="2">
    <name type="scientific">Enterobacter mori</name>
    <dbReference type="NCBI Taxonomy" id="539813"/>
    <lineage>
        <taxon>Bacteria</taxon>
        <taxon>Pseudomonadati</taxon>
        <taxon>Pseudomonadota</taxon>
        <taxon>Gammaproteobacteria</taxon>
        <taxon>Enterobacterales</taxon>
        <taxon>Enterobacteriaceae</taxon>
        <taxon>Enterobacter</taxon>
    </lineage>
</organism>
<feature type="transmembrane region" description="Helical" evidence="1">
    <location>
        <begin position="44"/>
        <end position="61"/>
    </location>
</feature>
<dbReference type="AlphaFoldDB" id="A0A7T0DY34"/>
<proteinExistence type="predicted"/>